<keyword evidence="1" id="KW-0001">2Fe-2S</keyword>
<dbReference type="AlphaFoldDB" id="A0A438AHN4"/>
<dbReference type="InterPro" id="IPR036922">
    <property type="entry name" value="Rieske_2Fe-2S_sf"/>
</dbReference>
<dbReference type="Pfam" id="PF00355">
    <property type="entry name" value="Rieske"/>
    <property type="match status" value="1"/>
</dbReference>
<name>A0A438AHN4_9RHOB</name>
<evidence type="ECO:0000256" key="1">
    <source>
        <dbReference type="ARBA" id="ARBA00022714"/>
    </source>
</evidence>
<accession>A0A438AHN4</accession>
<evidence type="ECO:0000256" key="3">
    <source>
        <dbReference type="ARBA" id="ARBA00023004"/>
    </source>
</evidence>
<gene>
    <name evidence="6" type="ORF">EKE94_11835</name>
</gene>
<proteinExistence type="predicted"/>
<keyword evidence="2" id="KW-0479">Metal-binding</keyword>
<sequence>MGRHVICRVDEIPEGKGKRVDVEGRSIAIFNRGDGRFSAISNTCPHEGAELCWGKIAAFADATGPGQYTTVEDREMVRCPWHGWEFDLETGRSYCDPKRVRVKAFDVSVDEATGMAEGPYKVDTYDVETEGRYVVLTI</sequence>
<dbReference type="Gene3D" id="2.102.10.10">
    <property type="entry name" value="Rieske [2Fe-2S] iron-sulphur domain"/>
    <property type="match status" value="1"/>
</dbReference>
<organism evidence="6 7">
    <name type="scientific">Mesobaculum littorinae</name>
    <dbReference type="NCBI Taxonomy" id="2486419"/>
    <lineage>
        <taxon>Bacteria</taxon>
        <taxon>Pseudomonadati</taxon>
        <taxon>Pseudomonadota</taxon>
        <taxon>Alphaproteobacteria</taxon>
        <taxon>Rhodobacterales</taxon>
        <taxon>Roseobacteraceae</taxon>
        <taxon>Mesobaculum</taxon>
    </lineage>
</organism>
<dbReference type="GO" id="GO:0046872">
    <property type="term" value="F:metal ion binding"/>
    <property type="evidence" value="ECO:0007669"/>
    <property type="project" value="UniProtKB-KW"/>
</dbReference>
<dbReference type="PANTHER" id="PTHR21496:SF23">
    <property type="entry name" value="3-PHENYLPROPIONATE_CINNAMIC ACID DIOXYGENASE FERREDOXIN SUBUNIT"/>
    <property type="match status" value="1"/>
</dbReference>
<evidence type="ECO:0000313" key="6">
    <source>
        <dbReference type="EMBL" id="RVV98135.1"/>
    </source>
</evidence>
<keyword evidence="4" id="KW-0411">Iron-sulfur</keyword>
<evidence type="ECO:0000256" key="4">
    <source>
        <dbReference type="ARBA" id="ARBA00023014"/>
    </source>
</evidence>
<dbReference type="OrthoDB" id="9794175at2"/>
<dbReference type="InterPro" id="IPR017941">
    <property type="entry name" value="Rieske_2Fe-2S"/>
</dbReference>
<dbReference type="EMBL" id="RQXX01000003">
    <property type="protein sequence ID" value="RVV98135.1"/>
    <property type="molecule type" value="Genomic_DNA"/>
</dbReference>
<dbReference type="CDD" id="cd03467">
    <property type="entry name" value="Rieske"/>
    <property type="match status" value="1"/>
</dbReference>
<keyword evidence="7" id="KW-1185">Reference proteome</keyword>
<reference evidence="6 7" key="1">
    <citation type="submission" date="2018-11" db="EMBL/GenBank/DDBJ databases">
        <title>Mesobaculum littorinae gen. nov., sp. nov., isolated from Littorina scabra that represents a novel genus of the order Rhodobacteraceae.</title>
        <authorList>
            <person name="Li F."/>
        </authorList>
    </citation>
    <scope>NUCLEOTIDE SEQUENCE [LARGE SCALE GENOMIC DNA]</scope>
    <source>
        <strain evidence="6 7">M0103</strain>
    </source>
</reference>
<dbReference type="RefSeq" id="WP_127906801.1">
    <property type="nucleotide sequence ID" value="NZ_RQXX01000003.1"/>
</dbReference>
<keyword evidence="3" id="KW-0408">Iron</keyword>
<evidence type="ECO:0000259" key="5">
    <source>
        <dbReference type="PROSITE" id="PS51296"/>
    </source>
</evidence>
<dbReference type="Proteomes" id="UP000285908">
    <property type="component" value="Unassembled WGS sequence"/>
</dbReference>
<protein>
    <submittedName>
        <fullName evidence="6">Rieske (2Fe-2S) protein</fullName>
    </submittedName>
</protein>
<dbReference type="GO" id="GO:0051537">
    <property type="term" value="F:2 iron, 2 sulfur cluster binding"/>
    <property type="evidence" value="ECO:0007669"/>
    <property type="project" value="UniProtKB-KW"/>
</dbReference>
<comment type="caution">
    <text evidence="6">The sequence shown here is derived from an EMBL/GenBank/DDBJ whole genome shotgun (WGS) entry which is preliminary data.</text>
</comment>
<dbReference type="PROSITE" id="PS51296">
    <property type="entry name" value="RIESKE"/>
    <property type="match status" value="1"/>
</dbReference>
<dbReference type="SUPFAM" id="SSF50022">
    <property type="entry name" value="ISP domain"/>
    <property type="match status" value="1"/>
</dbReference>
<feature type="domain" description="Rieske" evidence="5">
    <location>
        <begin position="4"/>
        <end position="116"/>
    </location>
</feature>
<dbReference type="PANTHER" id="PTHR21496">
    <property type="entry name" value="FERREDOXIN-RELATED"/>
    <property type="match status" value="1"/>
</dbReference>
<evidence type="ECO:0000313" key="7">
    <source>
        <dbReference type="Proteomes" id="UP000285908"/>
    </source>
</evidence>
<evidence type="ECO:0000256" key="2">
    <source>
        <dbReference type="ARBA" id="ARBA00022723"/>
    </source>
</evidence>